<dbReference type="EMBL" id="CP042196">
    <property type="protein sequence ID" value="QDS74683.1"/>
    <property type="molecule type" value="Genomic_DNA"/>
</dbReference>
<name>A0A517LGC0_9PEZI</name>
<feature type="region of interest" description="Disordered" evidence="1">
    <location>
        <begin position="34"/>
        <end position="189"/>
    </location>
</feature>
<reference evidence="3 4" key="1">
    <citation type="submission" date="2019-07" db="EMBL/GenBank/DDBJ databases">
        <title>Finished genome of Venturia effusa.</title>
        <authorList>
            <person name="Young C.A."/>
            <person name="Cox M.P."/>
            <person name="Ganley A.R.D."/>
            <person name="David W.J."/>
        </authorList>
    </citation>
    <scope>NUCLEOTIDE SEQUENCE [LARGE SCALE GENOMIC DNA]</scope>
    <source>
        <strain evidence="4">albino</strain>
    </source>
</reference>
<accession>A0A517LGC0</accession>
<feature type="signal peptide" evidence="2">
    <location>
        <begin position="1"/>
        <end position="16"/>
    </location>
</feature>
<evidence type="ECO:0000256" key="2">
    <source>
        <dbReference type="SAM" id="SignalP"/>
    </source>
</evidence>
<proteinExistence type="predicted"/>
<organism evidence="3 4">
    <name type="scientific">Venturia effusa</name>
    <dbReference type="NCBI Taxonomy" id="50376"/>
    <lineage>
        <taxon>Eukaryota</taxon>
        <taxon>Fungi</taxon>
        <taxon>Dikarya</taxon>
        <taxon>Ascomycota</taxon>
        <taxon>Pezizomycotina</taxon>
        <taxon>Dothideomycetes</taxon>
        <taxon>Pleosporomycetidae</taxon>
        <taxon>Venturiales</taxon>
        <taxon>Venturiaceae</taxon>
        <taxon>Venturia</taxon>
    </lineage>
</organism>
<feature type="compositionally biased region" description="Basic and acidic residues" evidence="1">
    <location>
        <begin position="103"/>
        <end position="115"/>
    </location>
</feature>
<evidence type="ECO:0000256" key="1">
    <source>
        <dbReference type="SAM" id="MobiDB-lite"/>
    </source>
</evidence>
<sequence length="189" mass="20943">MRSTTIAVAFVFSVAAFPSPKYRDSSITNALVARAPQFGPFRGRSESSDEDEEQAPAWSTTIPKSSLKVVELPAQGPPPRIAILAPRRSRLPPRQGLPPHGKLNKDDEQEFEPKPSLKFSAGLRRSASLNQSRQPPQSAPWSPPKARQLKPKSSGPAKEPPFPDAEEDDEKIKAVHRMQREPNAWELDH</sequence>
<gene>
    <name evidence="3" type="ORF">FKW77_000239</name>
</gene>
<keyword evidence="4" id="KW-1185">Reference proteome</keyword>
<evidence type="ECO:0000313" key="3">
    <source>
        <dbReference type="EMBL" id="QDS74683.1"/>
    </source>
</evidence>
<feature type="compositionally biased region" description="Polar residues" evidence="1">
    <location>
        <begin position="127"/>
        <end position="136"/>
    </location>
</feature>
<dbReference type="Proteomes" id="UP000316270">
    <property type="component" value="Chromosome 12"/>
</dbReference>
<dbReference type="AlphaFoldDB" id="A0A517LGC0"/>
<keyword evidence="2" id="KW-0732">Signal</keyword>
<feature type="chain" id="PRO_5022193650" evidence="2">
    <location>
        <begin position="17"/>
        <end position="189"/>
    </location>
</feature>
<protein>
    <submittedName>
        <fullName evidence="3">Uncharacterized protein</fullName>
    </submittedName>
</protein>
<evidence type="ECO:0000313" key="4">
    <source>
        <dbReference type="Proteomes" id="UP000316270"/>
    </source>
</evidence>